<dbReference type="AlphaFoldDB" id="A0A3D9ZN27"/>
<name>A0A3D9ZN27_9ACTN</name>
<reference evidence="3 4" key="1">
    <citation type="submission" date="2018-08" db="EMBL/GenBank/DDBJ databases">
        <title>Sequencing the genomes of 1000 actinobacteria strains.</title>
        <authorList>
            <person name="Klenk H.-P."/>
        </authorList>
    </citation>
    <scope>NUCLEOTIDE SEQUENCE [LARGE SCALE GENOMIC DNA]</scope>
    <source>
        <strain evidence="3 4">DSM 44099</strain>
    </source>
</reference>
<comment type="caution">
    <text evidence="3">The sequence shown here is derived from an EMBL/GenBank/DDBJ whole genome shotgun (WGS) entry which is preliminary data.</text>
</comment>
<dbReference type="RefSeq" id="WP_147315574.1">
    <property type="nucleotide sequence ID" value="NZ_BONB01000037.1"/>
</dbReference>
<evidence type="ECO:0008006" key="5">
    <source>
        <dbReference type="Google" id="ProtNLM"/>
    </source>
</evidence>
<evidence type="ECO:0000313" key="3">
    <source>
        <dbReference type="EMBL" id="REF98607.1"/>
    </source>
</evidence>
<feature type="signal peptide" evidence="2">
    <location>
        <begin position="1"/>
        <end position="26"/>
    </location>
</feature>
<protein>
    <recommendedName>
        <fullName evidence="5">Adhesin domain-containing protein</fullName>
    </recommendedName>
</protein>
<sequence>MRRMSRAVAPLLAAVLLAACTAPGPARPRPHWAAEPAAGSAPRVGHTVTGPRDGLDAATFTQVSGVTTLIVGFDDLDDDLYQVRTPDGSRIAPVVNADGGDVRLLVEGTGQAGPATVGVTLHRAVRWHLRFGGGAEDEQVDLTGGDVSAVEFLAGSARISLTLPEPHGTVPVRMTGGAGDFVVHVTGDAPARVRLGGGAGTVVVDGIARSGISGGTVIESDGWSSARDRYDIDAAAGVSSLVLDRA</sequence>
<evidence type="ECO:0000313" key="4">
    <source>
        <dbReference type="Proteomes" id="UP000256913"/>
    </source>
</evidence>
<proteinExistence type="predicted"/>
<dbReference type="EMBL" id="QUMQ01000001">
    <property type="protein sequence ID" value="REF98607.1"/>
    <property type="molecule type" value="Genomic_DNA"/>
</dbReference>
<dbReference type="Proteomes" id="UP000256913">
    <property type="component" value="Unassembled WGS sequence"/>
</dbReference>
<accession>A0A3D9ZN27</accession>
<feature type="chain" id="PRO_5039609672" description="Adhesin domain-containing protein" evidence="2">
    <location>
        <begin position="27"/>
        <end position="246"/>
    </location>
</feature>
<evidence type="ECO:0000256" key="2">
    <source>
        <dbReference type="SAM" id="SignalP"/>
    </source>
</evidence>
<feature type="region of interest" description="Disordered" evidence="1">
    <location>
        <begin position="25"/>
        <end position="50"/>
    </location>
</feature>
<evidence type="ECO:0000256" key="1">
    <source>
        <dbReference type="SAM" id="MobiDB-lite"/>
    </source>
</evidence>
<dbReference type="PROSITE" id="PS51257">
    <property type="entry name" value="PROKAR_LIPOPROTEIN"/>
    <property type="match status" value="1"/>
</dbReference>
<organism evidence="3 4">
    <name type="scientific">Asanoa ferruginea</name>
    <dbReference type="NCBI Taxonomy" id="53367"/>
    <lineage>
        <taxon>Bacteria</taxon>
        <taxon>Bacillati</taxon>
        <taxon>Actinomycetota</taxon>
        <taxon>Actinomycetes</taxon>
        <taxon>Micromonosporales</taxon>
        <taxon>Micromonosporaceae</taxon>
        <taxon>Asanoa</taxon>
    </lineage>
</organism>
<gene>
    <name evidence="3" type="ORF">DFJ67_4625</name>
</gene>
<dbReference type="OrthoDB" id="3292634at2"/>
<keyword evidence="2" id="KW-0732">Signal</keyword>
<keyword evidence="4" id="KW-1185">Reference proteome</keyword>